<evidence type="ECO:0000256" key="3">
    <source>
        <dbReference type="ARBA" id="ARBA00022722"/>
    </source>
</evidence>
<reference evidence="8 10" key="1">
    <citation type="submission" date="2019-07" db="EMBL/GenBank/DDBJ databases">
        <title>Whole genome shotgun sequence of Cellulomonas hominis NBRC 16055.</title>
        <authorList>
            <person name="Hosoyama A."/>
            <person name="Uohara A."/>
            <person name="Ohji S."/>
            <person name="Ichikawa N."/>
        </authorList>
    </citation>
    <scope>NUCLEOTIDE SEQUENCE [LARGE SCALE GENOMIC DNA]</scope>
    <source>
        <strain evidence="8 10">NBRC 16055</strain>
    </source>
</reference>
<dbReference type="InterPro" id="IPR037027">
    <property type="entry name" value="YqgF/RNaseH-like_dom_sf"/>
</dbReference>
<dbReference type="InterPro" id="IPR005227">
    <property type="entry name" value="YqgF"/>
</dbReference>
<protein>
    <recommendedName>
        <fullName evidence="5">Putative pre-16S rRNA nuclease</fullName>
        <ecNumber evidence="5">3.1.-.-</ecNumber>
    </recommendedName>
</protein>
<reference evidence="9 11" key="2">
    <citation type="submission" date="2020-08" db="EMBL/GenBank/DDBJ databases">
        <title>Sequencing the genomes of 1000 actinobacteria strains.</title>
        <authorList>
            <person name="Klenk H.-P."/>
        </authorList>
    </citation>
    <scope>NUCLEOTIDE SEQUENCE [LARGE SCALE GENOMIC DNA]</scope>
    <source>
        <strain evidence="9 11">DSM 9581</strain>
    </source>
</reference>
<dbReference type="EC" id="3.1.-.-" evidence="5"/>
<feature type="compositionally biased region" description="Basic and acidic residues" evidence="6">
    <location>
        <begin position="135"/>
        <end position="144"/>
    </location>
</feature>
<dbReference type="SMART" id="SM00732">
    <property type="entry name" value="YqgFc"/>
    <property type="match status" value="1"/>
</dbReference>
<evidence type="ECO:0000256" key="6">
    <source>
        <dbReference type="SAM" id="MobiDB-lite"/>
    </source>
</evidence>
<dbReference type="GO" id="GO:0016788">
    <property type="term" value="F:hydrolase activity, acting on ester bonds"/>
    <property type="evidence" value="ECO:0007669"/>
    <property type="project" value="UniProtKB-UniRule"/>
</dbReference>
<evidence type="ECO:0000313" key="10">
    <source>
        <dbReference type="Proteomes" id="UP000321723"/>
    </source>
</evidence>
<keyword evidence="3 5" id="KW-0540">Nuclease</keyword>
<evidence type="ECO:0000259" key="7">
    <source>
        <dbReference type="SMART" id="SM00732"/>
    </source>
</evidence>
<keyword evidence="10" id="KW-1185">Reference proteome</keyword>
<dbReference type="HAMAP" id="MF_00651">
    <property type="entry name" value="Nuclease_YqgF"/>
    <property type="match status" value="1"/>
</dbReference>
<dbReference type="EMBL" id="JACHDN010000001">
    <property type="protein sequence ID" value="MBB5474992.1"/>
    <property type="molecule type" value="Genomic_DNA"/>
</dbReference>
<gene>
    <name evidence="8" type="ORF">CHO01_01320</name>
    <name evidence="9" type="ORF">HNR08_003728</name>
</gene>
<dbReference type="Proteomes" id="UP000564629">
    <property type="component" value="Unassembled WGS sequence"/>
</dbReference>
<dbReference type="SUPFAM" id="SSF53098">
    <property type="entry name" value="Ribonuclease H-like"/>
    <property type="match status" value="1"/>
</dbReference>
<dbReference type="InterPro" id="IPR006641">
    <property type="entry name" value="YqgF/RNaseH-like_dom"/>
</dbReference>
<dbReference type="GO" id="GO:0000967">
    <property type="term" value="P:rRNA 5'-end processing"/>
    <property type="evidence" value="ECO:0007669"/>
    <property type="project" value="UniProtKB-UniRule"/>
</dbReference>
<dbReference type="Proteomes" id="UP000321723">
    <property type="component" value="Unassembled WGS sequence"/>
</dbReference>
<dbReference type="PANTHER" id="PTHR33317:SF4">
    <property type="entry name" value="POLYNUCLEOTIDYL TRANSFERASE, RIBONUCLEASE H-LIKE SUPERFAMILY PROTEIN"/>
    <property type="match status" value="1"/>
</dbReference>
<comment type="caution">
    <text evidence="8">The sequence shown here is derived from an EMBL/GenBank/DDBJ whole genome shotgun (WGS) entry which is preliminary data.</text>
</comment>
<dbReference type="Gene3D" id="3.30.420.140">
    <property type="entry name" value="YqgF/RNase H-like domain"/>
    <property type="match status" value="1"/>
</dbReference>
<keyword evidence="2 5" id="KW-0690">Ribosome biogenesis</keyword>
<evidence type="ECO:0000256" key="4">
    <source>
        <dbReference type="ARBA" id="ARBA00022801"/>
    </source>
</evidence>
<dbReference type="GO" id="GO:0004518">
    <property type="term" value="F:nuclease activity"/>
    <property type="evidence" value="ECO:0007669"/>
    <property type="project" value="UniProtKB-KW"/>
</dbReference>
<comment type="similarity">
    <text evidence="5">Belongs to the YqgF HJR family.</text>
</comment>
<proteinExistence type="inferred from homology"/>
<dbReference type="PANTHER" id="PTHR33317">
    <property type="entry name" value="POLYNUCLEOTIDYL TRANSFERASE, RIBONUCLEASE H-LIKE SUPERFAMILY PROTEIN"/>
    <property type="match status" value="1"/>
</dbReference>
<dbReference type="EMBL" id="BJVQ01000001">
    <property type="protein sequence ID" value="GEL45016.1"/>
    <property type="molecule type" value="Genomic_DNA"/>
</dbReference>
<feature type="region of interest" description="Disordered" evidence="6">
    <location>
        <begin position="135"/>
        <end position="175"/>
    </location>
</feature>
<evidence type="ECO:0000256" key="5">
    <source>
        <dbReference type="HAMAP-Rule" id="MF_00651"/>
    </source>
</evidence>
<feature type="domain" description="YqgF/RNase H-like" evidence="7">
    <location>
        <begin position="2"/>
        <end position="101"/>
    </location>
</feature>
<dbReference type="InterPro" id="IPR012337">
    <property type="entry name" value="RNaseH-like_sf"/>
</dbReference>
<sequence>MDVGSVRVGLAASDPDGLVATPVATLARDNRPADLPEDLAAIVAEVAERGAAAVYVGLPRHLSGKEGAAAAAARAYAGALAQAVAPVPVRLVDERMSTVTAHHALHASGRSGRRHRAVVDQAAAVVILQTALDAERSSGRRPGERVTVTRPQDAPGRRQGGLGEGQAGHTEGTAE</sequence>
<accession>A0A511F6V8</accession>
<comment type="function">
    <text evidence="5">Could be a nuclease involved in processing of the 5'-end of pre-16S rRNA.</text>
</comment>
<dbReference type="GO" id="GO:0005829">
    <property type="term" value="C:cytosol"/>
    <property type="evidence" value="ECO:0007669"/>
    <property type="project" value="TreeGrafter"/>
</dbReference>
<evidence type="ECO:0000313" key="8">
    <source>
        <dbReference type="EMBL" id="GEL45016.1"/>
    </source>
</evidence>
<organism evidence="8 10">
    <name type="scientific">Cellulomonas hominis</name>
    <dbReference type="NCBI Taxonomy" id="156981"/>
    <lineage>
        <taxon>Bacteria</taxon>
        <taxon>Bacillati</taxon>
        <taxon>Actinomycetota</taxon>
        <taxon>Actinomycetes</taxon>
        <taxon>Micrococcales</taxon>
        <taxon>Cellulomonadaceae</taxon>
        <taxon>Cellulomonas</taxon>
    </lineage>
</organism>
<keyword evidence="1 5" id="KW-0963">Cytoplasm</keyword>
<evidence type="ECO:0000313" key="11">
    <source>
        <dbReference type="Proteomes" id="UP000564629"/>
    </source>
</evidence>
<comment type="subcellular location">
    <subcellularLocation>
        <location evidence="5">Cytoplasm</location>
    </subcellularLocation>
</comment>
<keyword evidence="4 5" id="KW-0378">Hydrolase</keyword>
<name>A0A511F6V8_9CELL</name>
<dbReference type="CDD" id="cd16964">
    <property type="entry name" value="YqgF"/>
    <property type="match status" value="1"/>
</dbReference>
<dbReference type="AlphaFoldDB" id="A0A511F6V8"/>
<evidence type="ECO:0000313" key="9">
    <source>
        <dbReference type="EMBL" id="MBB5474992.1"/>
    </source>
</evidence>
<evidence type="ECO:0000256" key="2">
    <source>
        <dbReference type="ARBA" id="ARBA00022517"/>
    </source>
</evidence>
<dbReference type="NCBIfam" id="TIGR00250">
    <property type="entry name" value="RNAse_H_YqgF"/>
    <property type="match status" value="1"/>
</dbReference>
<dbReference type="Pfam" id="PF03652">
    <property type="entry name" value="RuvX"/>
    <property type="match status" value="1"/>
</dbReference>
<evidence type="ECO:0000256" key="1">
    <source>
        <dbReference type="ARBA" id="ARBA00022490"/>
    </source>
</evidence>